<name>A0A101XTH6_9BACL</name>
<accession>A0A101XTH6</accession>
<dbReference type="Proteomes" id="UP000053557">
    <property type="component" value="Unassembled WGS sequence"/>
</dbReference>
<gene>
    <name evidence="5" type="ORF">ATW55_12850</name>
</gene>
<dbReference type="PANTHER" id="PTHR43567:SF1">
    <property type="entry name" value="FLAVOREDOXIN"/>
    <property type="match status" value="1"/>
</dbReference>
<dbReference type="EMBL" id="LPVJ01000006">
    <property type="protein sequence ID" value="KUO97184.1"/>
    <property type="molecule type" value="Genomic_DNA"/>
</dbReference>
<feature type="domain" description="Flavin reductase like" evidence="4">
    <location>
        <begin position="20"/>
        <end position="193"/>
    </location>
</feature>
<dbReference type="PANTHER" id="PTHR43567">
    <property type="entry name" value="FLAVOREDOXIN-RELATED-RELATED"/>
    <property type="match status" value="1"/>
</dbReference>
<evidence type="ECO:0000256" key="2">
    <source>
        <dbReference type="ARBA" id="ARBA00022630"/>
    </source>
</evidence>
<dbReference type="InterPro" id="IPR052174">
    <property type="entry name" value="Flavoredoxin"/>
</dbReference>
<organism evidence="5 6">
    <name type="scientific">Ferroacidibacillus organovorans</name>
    <dbReference type="NCBI Taxonomy" id="1765683"/>
    <lineage>
        <taxon>Bacteria</taxon>
        <taxon>Bacillati</taxon>
        <taxon>Bacillota</taxon>
        <taxon>Bacilli</taxon>
        <taxon>Bacillales</taxon>
        <taxon>Alicyclobacillaceae</taxon>
        <taxon>Ferroacidibacillus</taxon>
    </lineage>
</organism>
<sequence>MYVQEGRTKTRTIHPKILYFGTPVVLLTTLQEDGTSNITPMSSAWALGNRIILGLGEGGQGLANLRRHNECVVNIPSPDLWHQVEALAPLTGANPVPAHKKGGFRYEKDKFTASGLSAIPSHRVAPSRIAECPLQIEASVVNLRVTGEDTRFAIIETEAVSIHAHERIILDDTHIDPLKWSPLIYNFRHYFGLGEQRGKTFRAEV</sequence>
<evidence type="ECO:0000256" key="1">
    <source>
        <dbReference type="ARBA" id="ARBA00001917"/>
    </source>
</evidence>
<dbReference type="SUPFAM" id="SSF50475">
    <property type="entry name" value="FMN-binding split barrel"/>
    <property type="match status" value="1"/>
</dbReference>
<evidence type="ECO:0000313" key="5">
    <source>
        <dbReference type="EMBL" id="KUO97184.1"/>
    </source>
</evidence>
<dbReference type="RefSeq" id="WP_067711819.1">
    <property type="nucleotide sequence ID" value="NZ_LPVJ01000006.1"/>
</dbReference>
<dbReference type="OrthoDB" id="9794638at2"/>
<dbReference type="GO" id="GO:0010181">
    <property type="term" value="F:FMN binding"/>
    <property type="evidence" value="ECO:0007669"/>
    <property type="project" value="InterPro"/>
</dbReference>
<comment type="similarity">
    <text evidence="3">Belongs to the flavoredoxin family.</text>
</comment>
<dbReference type="Gene3D" id="2.30.110.10">
    <property type="entry name" value="Electron Transport, Fmn-binding Protein, Chain A"/>
    <property type="match status" value="1"/>
</dbReference>
<dbReference type="AlphaFoldDB" id="A0A101XTH6"/>
<dbReference type="InterPro" id="IPR012349">
    <property type="entry name" value="Split_barrel_FMN-bd"/>
</dbReference>
<comment type="caution">
    <text evidence="5">The sequence shown here is derived from an EMBL/GenBank/DDBJ whole genome shotgun (WGS) entry which is preliminary data.</text>
</comment>
<comment type="cofactor">
    <cofactor evidence="1">
        <name>FMN</name>
        <dbReference type="ChEBI" id="CHEBI:58210"/>
    </cofactor>
</comment>
<dbReference type="Pfam" id="PF01613">
    <property type="entry name" value="Flavin_Reduct"/>
    <property type="match status" value="1"/>
</dbReference>
<evidence type="ECO:0000256" key="3">
    <source>
        <dbReference type="ARBA" id="ARBA00038054"/>
    </source>
</evidence>
<keyword evidence="6" id="KW-1185">Reference proteome</keyword>
<proteinExistence type="inferred from homology"/>
<keyword evidence="2" id="KW-0285">Flavoprotein</keyword>
<evidence type="ECO:0000313" key="6">
    <source>
        <dbReference type="Proteomes" id="UP000053557"/>
    </source>
</evidence>
<dbReference type="GO" id="GO:0016646">
    <property type="term" value="F:oxidoreductase activity, acting on the CH-NH group of donors, NAD or NADP as acceptor"/>
    <property type="evidence" value="ECO:0007669"/>
    <property type="project" value="UniProtKB-ARBA"/>
</dbReference>
<dbReference type="InterPro" id="IPR002563">
    <property type="entry name" value="Flavin_Rdtase-like_dom"/>
</dbReference>
<protein>
    <recommendedName>
        <fullName evidence="4">Flavin reductase like domain-containing protein</fullName>
    </recommendedName>
</protein>
<evidence type="ECO:0000259" key="4">
    <source>
        <dbReference type="Pfam" id="PF01613"/>
    </source>
</evidence>
<reference evidence="5 6" key="1">
    <citation type="submission" date="2015-12" db="EMBL/GenBank/DDBJ databases">
        <title>Draft genome sequence of Acidibacillus ferrooxidans ITV001, isolated from a chalcopyrite acid mine drainage site in Brazil.</title>
        <authorList>
            <person name="Dall'Agnol H."/>
            <person name="Nancucheo I."/>
            <person name="Johnson B."/>
            <person name="Oliveira R."/>
            <person name="Leite L."/>
            <person name="Pylro V."/>
            <person name="Nunes G.L."/>
            <person name="Tzotzos G."/>
            <person name="Fernandes G.R."/>
            <person name="Dutra J."/>
            <person name="Orellana S.C."/>
            <person name="Oliveira G."/>
        </authorList>
    </citation>
    <scope>NUCLEOTIDE SEQUENCE [LARGE SCALE GENOMIC DNA]</scope>
    <source>
        <strain evidence="6">ITV01</strain>
    </source>
</reference>